<gene>
    <name evidence="2" type="ORF">Ahy_A03g011127</name>
</gene>
<evidence type="ECO:0000313" key="2">
    <source>
        <dbReference type="EMBL" id="RYR65148.1"/>
    </source>
</evidence>
<dbReference type="InterPro" id="IPR044824">
    <property type="entry name" value="MAIN-like"/>
</dbReference>
<protein>
    <recommendedName>
        <fullName evidence="1">Aminotransferase-like plant mobile domain-containing protein</fullName>
    </recommendedName>
</protein>
<dbReference type="PANTHER" id="PTHR46033">
    <property type="entry name" value="PROTEIN MAIN-LIKE 2"/>
    <property type="match status" value="1"/>
</dbReference>
<sequence>MVEFEHDWSLALALIERWRSESHTFHLPYREMTITLQNVAYQLGLRIDSDPVSGCIGGWGILFPYASDSRVHIRWLPLLEDHDTCSRLSWGSLVLPWLYRQMCRAIERGQCNLGGCVSLMLSWAYHRILLVRPDSFDTCHFSLVERYYKHLPKLFISLLSCL</sequence>
<dbReference type="GO" id="GO:0010073">
    <property type="term" value="P:meristem maintenance"/>
    <property type="evidence" value="ECO:0007669"/>
    <property type="project" value="InterPro"/>
</dbReference>
<comment type="caution">
    <text evidence="2">The sequence shown here is derived from an EMBL/GenBank/DDBJ whole genome shotgun (WGS) entry which is preliminary data.</text>
</comment>
<dbReference type="Proteomes" id="UP000289738">
    <property type="component" value="Chromosome A03"/>
</dbReference>
<proteinExistence type="predicted"/>
<evidence type="ECO:0000313" key="3">
    <source>
        <dbReference type="Proteomes" id="UP000289738"/>
    </source>
</evidence>
<dbReference type="STRING" id="3818.A0A445DPP6"/>
<dbReference type="AlphaFoldDB" id="A0A445DPP6"/>
<keyword evidence="3" id="KW-1185">Reference proteome</keyword>
<feature type="domain" description="Aminotransferase-like plant mobile" evidence="1">
    <location>
        <begin position="61"/>
        <end position="135"/>
    </location>
</feature>
<dbReference type="InterPro" id="IPR019557">
    <property type="entry name" value="AminoTfrase-like_pln_mobile"/>
</dbReference>
<feature type="domain" description="Aminotransferase-like plant mobile" evidence="1">
    <location>
        <begin position="3"/>
        <end position="53"/>
    </location>
</feature>
<organism evidence="2 3">
    <name type="scientific">Arachis hypogaea</name>
    <name type="common">Peanut</name>
    <dbReference type="NCBI Taxonomy" id="3818"/>
    <lineage>
        <taxon>Eukaryota</taxon>
        <taxon>Viridiplantae</taxon>
        <taxon>Streptophyta</taxon>
        <taxon>Embryophyta</taxon>
        <taxon>Tracheophyta</taxon>
        <taxon>Spermatophyta</taxon>
        <taxon>Magnoliopsida</taxon>
        <taxon>eudicotyledons</taxon>
        <taxon>Gunneridae</taxon>
        <taxon>Pentapetalae</taxon>
        <taxon>rosids</taxon>
        <taxon>fabids</taxon>
        <taxon>Fabales</taxon>
        <taxon>Fabaceae</taxon>
        <taxon>Papilionoideae</taxon>
        <taxon>50 kb inversion clade</taxon>
        <taxon>dalbergioids sensu lato</taxon>
        <taxon>Dalbergieae</taxon>
        <taxon>Pterocarpus clade</taxon>
        <taxon>Arachis</taxon>
    </lineage>
</organism>
<dbReference type="PANTHER" id="PTHR46033:SF8">
    <property type="entry name" value="PROTEIN MAINTENANCE OF MERISTEMS-LIKE"/>
    <property type="match status" value="1"/>
</dbReference>
<dbReference type="EMBL" id="SDMP01000003">
    <property type="protein sequence ID" value="RYR65148.1"/>
    <property type="molecule type" value="Genomic_DNA"/>
</dbReference>
<accession>A0A445DPP6</accession>
<evidence type="ECO:0000259" key="1">
    <source>
        <dbReference type="Pfam" id="PF10536"/>
    </source>
</evidence>
<dbReference type="Pfam" id="PF10536">
    <property type="entry name" value="PMD"/>
    <property type="match status" value="2"/>
</dbReference>
<name>A0A445DPP6_ARAHY</name>
<reference evidence="2 3" key="1">
    <citation type="submission" date="2019-01" db="EMBL/GenBank/DDBJ databases">
        <title>Sequencing of cultivated peanut Arachis hypogaea provides insights into genome evolution and oil improvement.</title>
        <authorList>
            <person name="Chen X."/>
        </authorList>
    </citation>
    <scope>NUCLEOTIDE SEQUENCE [LARGE SCALE GENOMIC DNA]</scope>
    <source>
        <strain evidence="3">cv. Fuhuasheng</strain>
        <tissue evidence="2">Leaves</tissue>
    </source>
</reference>